<organism evidence="1 2">
    <name type="scientific">Glycine soja</name>
    <name type="common">Wild soybean</name>
    <dbReference type="NCBI Taxonomy" id="3848"/>
    <lineage>
        <taxon>Eukaryota</taxon>
        <taxon>Viridiplantae</taxon>
        <taxon>Streptophyta</taxon>
        <taxon>Embryophyta</taxon>
        <taxon>Tracheophyta</taxon>
        <taxon>Spermatophyta</taxon>
        <taxon>Magnoliopsida</taxon>
        <taxon>eudicotyledons</taxon>
        <taxon>Gunneridae</taxon>
        <taxon>Pentapetalae</taxon>
        <taxon>rosids</taxon>
        <taxon>fabids</taxon>
        <taxon>Fabales</taxon>
        <taxon>Fabaceae</taxon>
        <taxon>Papilionoideae</taxon>
        <taxon>50 kb inversion clade</taxon>
        <taxon>NPAAA clade</taxon>
        <taxon>indigoferoid/millettioid clade</taxon>
        <taxon>Phaseoleae</taxon>
        <taxon>Glycine</taxon>
        <taxon>Glycine subgen. Soja</taxon>
    </lineage>
</organism>
<dbReference type="Gramene" id="XM_028371296.1">
    <property type="protein sequence ID" value="XP_028227097.1"/>
    <property type="gene ID" value="LOC114408232"/>
</dbReference>
<dbReference type="GO" id="GO:0003735">
    <property type="term" value="F:structural constituent of ribosome"/>
    <property type="evidence" value="ECO:0007669"/>
    <property type="project" value="InterPro"/>
</dbReference>
<reference evidence="1 2" key="1">
    <citation type="submission" date="2018-09" db="EMBL/GenBank/DDBJ databases">
        <title>A high-quality reference genome of wild soybean provides a powerful tool to mine soybean genomes.</title>
        <authorList>
            <person name="Xie M."/>
            <person name="Chung C.Y.L."/>
            <person name="Li M.-W."/>
            <person name="Wong F.-L."/>
            <person name="Chan T.-F."/>
            <person name="Lam H.-M."/>
        </authorList>
    </citation>
    <scope>NUCLEOTIDE SEQUENCE [LARGE SCALE GENOMIC DNA]</scope>
    <source>
        <strain evidence="2">cv. W05</strain>
        <tissue evidence="1">Hypocotyl of etiolated seedlings</tissue>
    </source>
</reference>
<evidence type="ECO:0000313" key="1">
    <source>
        <dbReference type="EMBL" id="RZC17867.1"/>
    </source>
</evidence>
<sequence>MISLFLVLCNQRCHLKAKDIRKKFLEGVSVRSEKVKDELVLDGNHNELVSRSWALINQLKNKDIREFFDGMVFMSASEGSNIREE</sequence>
<dbReference type="SUPFAM" id="SSF56053">
    <property type="entry name" value="Ribosomal protein L6"/>
    <property type="match status" value="1"/>
</dbReference>
<dbReference type="AlphaFoldDB" id="A0A445L3W1"/>
<dbReference type="GO" id="GO:0019843">
    <property type="term" value="F:rRNA binding"/>
    <property type="evidence" value="ECO:0007669"/>
    <property type="project" value="InterPro"/>
</dbReference>
<dbReference type="GO" id="GO:0006412">
    <property type="term" value="P:translation"/>
    <property type="evidence" value="ECO:0007669"/>
    <property type="project" value="InterPro"/>
</dbReference>
<dbReference type="GO" id="GO:0005840">
    <property type="term" value="C:ribosome"/>
    <property type="evidence" value="ECO:0007669"/>
    <property type="project" value="UniProtKB-KW"/>
</dbReference>
<name>A0A445L3W1_GLYSO</name>
<protein>
    <submittedName>
        <fullName evidence="1">60S ribosomal protein L9</fullName>
    </submittedName>
</protein>
<dbReference type="Gene3D" id="3.90.930.12">
    <property type="entry name" value="Ribosomal protein L6, alpha-beta domain"/>
    <property type="match status" value="1"/>
</dbReference>
<dbReference type="Proteomes" id="UP000289340">
    <property type="component" value="Chromosome 4"/>
</dbReference>
<comment type="caution">
    <text evidence="1">The sequence shown here is derived from an EMBL/GenBank/DDBJ whole genome shotgun (WGS) entry which is preliminary data.</text>
</comment>
<gene>
    <name evidence="1" type="ORF">D0Y65_010535</name>
</gene>
<evidence type="ECO:0000313" key="2">
    <source>
        <dbReference type="Proteomes" id="UP000289340"/>
    </source>
</evidence>
<keyword evidence="1" id="KW-0687">Ribonucleoprotein</keyword>
<keyword evidence="1" id="KW-0689">Ribosomal protein</keyword>
<dbReference type="EMBL" id="QZWG01000004">
    <property type="protein sequence ID" value="RZC17867.1"/>
    <property type="molecule type" value="Genomic_DNA"/>
</dbReference>
<keyword evidence="2" id="KW-1185">Reference proteome</keyword>
<dbReference type="InterPro" id="IPR036789">
    <property type="entry name" value="Ribosomal_uL6-like_a/b-dom_sf"/>
</dbReference>
<accession>A0A445L3W1</accession>
<proteinExistence type="predicted"/>